<evidence type="ECO:0000313" key="3">
    <source>
        <dbReference type="Proteomes" id="UP000789901"/>
    </source>
</evidence>
<dbReference type="EMBL" id="CAJVQB010002488">
    <property type="protein sequence ID" value="CAG8576789.1"/>
    <property type="molecule type" value="Genomic_DNA"/>
</dbReference>
<gene>
    <name evidence="2" type="ORF">GMARGA_LOCUS5753</name>
</gene>
<sequence>MAAKYFSDLSDDFKKLYETKEDWAERNDNGYLVLQKPNISSLVFGMILEYLYCGIVNFQGQKNNEIILELLIAADELGIQKLVNSVQEFLSQNRSMFLHSNLIKMFELIVTYKVFNNLKKDFLETFIKNCKYFLRQDPIKILHFIIHHEEFNQYWKVVLEAIFRFHQMNREEFMSEVWPLRYLLPDNLIEDILTFINKEAALLFTKWIDKKDVGVKISKKIQYNFNLLFQSSIDGQCYKFTLDSFIFSINDLNDLQSAKLGRVIDSSKAICCSNNHGPTFHDLRALNNSNNWQYTRASYANIGIPNSFVISGYEVFQVVKN</sequence>
<dbReference type="Gene3D" id="3.30.710.10">
    <property type="entry name" value="Potassium Channel Kv1.1, Chain A"/>
    <property type="match status" value="1"/>
</dbReference>
<dbReference type="SUPFAM" id="SSF54695">
    <property type="entry name" value="POZ domain"/>
    <property type="match status" value="1"/>
</dbReference>
<dbReference type="Proteomes" id="UP000789901">
    <property type="component" value="Unassembled WGS sequence"/>
</dbReference>
<name>A0ABN7UEH5_GIGMA</name>
<reference evidence="2 3" key="1">
    <citation type="submission" date="2021-06" db="EMBL/GenBank/DDBJ databases">
        <authorList>
            <person name="Kallberg Y."/>
            <person name="Tangrot J."/>
            <person name="Rosling A."/>
        </authorList>
    </citation>
    <scope>NUCLEOTIDE SEQUENCE [LARGE SCALE GENOMIC DNA]</scope>
    <source>
        <strain evidence="2 3">120-4 pot B 10/14</strain>
    </source>
</reference>
<evidence type="ECO:0000259" key="1">
    <source>
        <dbReference type="Pfam" id="PF00651"/>
    </source>
</evidence>
<dbReference type="InterPro" id="IPR011333">
    <property type="entry name" value="SKP1/BTB/POZ_sf"/>
</dbReference>
<dbReference type="Pfam" id="PF00651">
    <property type="entry name" value="BTB"/>
    <property type="match status" value="1"/>
</dbReference>
<evidence type="ECO:0000313" key="2">
    <source>
        <dbReference type="EMBL" id="CAG8576789.1"/>
    </source>
</evidence>
<feature type="domain" description="BTB" evidence="1">
    <location>
        <begin position="10"/>
        <end position="93"/>
    </location>
</feature>
<organism evidence="2 3">
    <name type="scientific">Gigaspora margarita</name>
    <dbReference type="NCBI Taxonomy" id="4874"/>
    <lineage>
        <taxon>Eukaryota</taxon>
        <taxon>Fungi</taxon>
        <taxon>Fungi incertae sedis</taxon>
        <taxon>Mucoromycota</taxon>
        <taxon>Glomeromycotina</taxon>
        <taxon>Glomeromycetes</taxon>
        <taxon>Diversisporales</taxon>
        <taxon>Gigasporaceae</taxon>
        <taxon>Gigaspora</taxon>
    </lineage>
</organism>
<keyword evidence="3" id="KW-1185">Reference proteome</keyword>
<protein>
    <submittedName>
        <fullName evidence="2">26978_t:CDS:1</fullName>
    </submittedName>
</protein>
<proteinExistence type="predicted"/>
<dbReference type="InterPro" id="IPR000210">
    <property type="entry name" value="BTB/POZ_dom"/>
</dbReference>
<accession>A0ABN7UEH5</accession>
<comment type="caution">
    <text evidence="2">The sequence shown here is derived from an EMBL/GenBank/DDBJ whole genome shotgun (WGS) entry which is preliminary data.</text>
</comment>